<reference evidence="3" key="1">
    <citation type="journal article" date="2020" name="bioRxiv">
        <title>A rank-normalized archaeal taxonomy based on genome phylogeny resolves widespread incomplete and uneven classifications.</title>
        <authorList>
            <person name="Rinke C."/>
            <person name="Chuvochina M."/>
            <person name="Mussig A.J."/>
            <person name="Chaumeil P.-A."/>
            <person name="Waite D.W."/>
            <person name="Whitman W.B."/>
            <person name="Parks D.H."/>
            <person name="Hugenholtz P."/>
        </authorList>
    </citation>
    <scope>NUCLEOTIDE SEQUENCE [LARGE SCALE GENOMIC DNA]</scope>
</reference>
<dbReference type="AlphaFoldDB" id="A0A7J4TLJ4"/>
<dbReference type="Pfam" id="PF22747">
    <property type="entry name" value="Zn_ribbon_DUF2089"/>
    <property type="match status" value="1"/>
</dbReference>
<organism evidence="2 3">
    <name type="scientific">Methanobacterium subterraneum</name>
    <dbReference type="NCBI Taxonomy" id="59277"/>
    <lineage>
        <taxon>Archaea</taxon>
        <taxon>Methanobacteriati</taxon>
        <taxon>Methanobacteriota</taxon>
        <taxon>Methanomada group</taxon>
        <taxon>Methanobacteria</taxon>
        <taxon>Methanobacteriales</taxon>
        <taxon>Methanobacteriaceae</taxon>
        <taxon>Methanobacterium</taxon>
    </lineage>
</organism>
<evidence type="ECO:0000313" key="2">
    <source>
        <dbReference type="EMBL" id="HII84099.1"/>
    </source>
</evidence>
<proteinExistence type="predicted"/>
<evidence type="ECO:0000259" key="1">
    <source>
        <dbReference type="Pfam" id="PF22747"/>
    </source>
</evidence>
<feature type="domain" description="DUF2089" evidence="1">
    <location>
        <begin position="9"/>
        <end position="40"/>
    </location>
</feature>
<name>A0A7J4TLJ4_9EURY</name>
<sequence>MKREVPGNCPICKGETKITEIYCKTCETTIRGEFELCKFCRLNEQQKYFVE</sequence>
<protein>
    <submittedName>
        <fullName evidence="2">DUF2089 domain-containing protein</fullName>
    </submittedName>
</protein>
<dbReference type="EMBL" id="DUHE01000132">
    <property type="protein sequence ID" value="HII84099.1"/>
    <property type="molecule type" value="Genomic_DNA"/>
</dbReference>
<accession>A0A7J4TLJ4</accession>
<evidence type="ECO:0000313" key="3">
    <source>
        <dbReference type="Proteomes" id="UP000586031"/>
    </source>
</evidence>
<feature type="non-terminal residue" evidence="2">
    <location>
        <position position="51"/>
    </location>
</feature>
<comment type="caution">
    <text evidence="2">The sequence shown here is derived from an EMBL/GenBank/DDBJ whole genome shotgun (WGS) entry which is preliminary data.</text>
</comment>
<gene>
    <name evidence="2" type="ORF">HA271_04520</name>
</gene>
<dbReference type="Proteomes" id="UP000586031">
    <property type="component" value="Unassembled WGS sequence"/>
</dbReference>
<dbReference type="InterPro" id="IPR053957">
    <property type="entry name" value="DUF2089_Zn_ribbon"/>
</dbReference>